<reference evidence="2 3" key="1">
    <citation type="submission" date="2023-01" db="EMBL/GenBank/DDBJ databases">
        <title>Analysis of 21 Apiospora genomes using comparative genomics revels a genus with tremendous synthesis potential of carbohydrate active enzymes and secondary metabolites.</title>
        <authorList>
            <person name="Sorensen T."/>
        </authorList>
    </citation>
    <scope>NUCLEOTIDE SEQUENCE [LARGE SCALE GENOMIC DNA]</scope>
    <source>
        <strain evidence="2 3">CBS 117206</strain>
    </source>
</reference>
<accession>A0AAW0Q5F9</accession>
<proteinExistence type="predicted"/>
<gene>
    <name evidence="2" type="ORF">PG999_014790</name>
</gene>
<dbReference type="InterPro" id="IPR036047">
    <property type="entry name" value="F-box-like_dom_sf"/>
</dbReference>
<sequence length="529" mass="60011">MAAPNFSLGSLPVEIQCCIFRHLDPVTLIAVSQTSSHYRRVVSPSKLHFAERLLALELTEEHGGTASIFRPKHNIVSPDWRDPACHSMRWACTDCLRLLPHTAFGNHALLGLGYRKPEPRSPAAAPVSSWEPSRDAPHWRALKRHQQRPDVVFEQKRRRAQYAGAAAADYGRYTRARDAAHSPPTTSGLRVVDGGRDEMARFALAHERRHAGHRRRLRRCLECSWRRGALRPRATRHDGVVGGSRLVPLAHSRQLRFGCGLDRYFPGFAAPAGNGPPARGAPVFAVYRGDARDFPFTLHMVRCPRCAAWQELRAFRVGAWWARWTVGYGTARGEFQNWDGRFLGPEFFDGLVCNHCLAADGDGASMDRLRDELRGLWLHCAQAKLQQLVATLTAGFYAMYYATINLPGRHAIKRIIRREILPGVLGPHVGRGTPYRDIDGEHWEETAPSFADLALYRLRYRLWQEAWARHRDDEGMGEFGCRLGDGFREEEFNLAEEHFRWLERCRQEVLENPQVLVDWALARDGAALT</sequence>
<dbReference type="PROSITE" id="PS50181">
    <property type="entry name" value="FBOX"/>
    <property type="match status" value="1"/>
</dbReference>
<dbReference type="SUPFAM" id="SSF81383">
    <property type="entry name" value="F-box domain"/>
    <property type="match status" value="1"/>
</dbReference>
<keyword evidence="3" id="KW-1185">Reference proteome</keyword>
<name>A0AAW0Q5F9_9PEZI</name>
<feature type="domain" description="F-box" evidence="1">
    <location>
        <begin position="5"/>
        <end position="52"/>
    </location>
</feature>
<organism evidence="2 3">
    <name type="scientific">Apiospora kogelbergensis</name>
    <dbReference type="NCBI Taxonomy" id="1337665"/>
    <lineage>
        <taxon>Eukaryota</taxon>
        <taxon>Fungi</taxon>
        <taxon>Dikarya</taxon>
        <taxon>Ascomycota</taxon>
        <taxon>Pezizomycotina</taxon>
        <taxon>Sordariomycetes</taxon>
        <taxon>Xylariomycetidae</taxon>
        <taxon>Amphisphaeriales</taxon>
        <taxon>Apiosporaceae</taxon>
        <taxon>Apiospora</taxon>
    </lineage>
</organism>
<evidence type="ECO:0000313" key="2">
    <source>
        <dbReference type="EMBL" id="KAK8092591.1"/>
    </source>
</evidence>
<dbReference type="Pfam" id="PF12937">
    <property type="entry name" value="F-box-like"/>
    <property type="match status" value="1"/>
</dbReference>
<dbReference type="EMBL" id="JAQQWP010000013">
    <property type="protein sequence ID" value="KAK8092591.1"/>
    <property type="molecule type" value="Genomic_DNA"/>
</dbReference>
<dbReference type="Proteomes" id="UP001392437">
    <property type="component" value="Unassembled WGS sequence"/>
</dbReference>
<comment type="caution">
    <text evidence="2">The sequence shown here is derived from an EMBL/GenBank/DDBJ whole genome shotgun (WGS) entry which is preliminary data.</text>
</comment>
<dbReference type="CDD" id="cd09917">
    <property type="entry name" value="F-box_SF"/>
    <property type="match status" value="1"/>
</dbReference>
<evidence type="ECO:0000313" key="3">
    <source>
        <dbReference type="Proteomes" id="UP001392437"/>
    </source>
</evidence>
<dbReference type="AlphaFoldDB" id="A0AAW0Q5F9"/>
<evidence type="ECO:0000259" key="1">
    <source>
        <dbReference type="PROSITE" id="PS50181"/>
    </source>
</evidence>
<dbReference type="InterPro" id="IPR001810">
    <property type="entry name" value="F-box_dom"/>
</dbReference>
<dbReference type="SMART" id="SM00256">
    <property type="entry name" value="FBOX"/>
    <property type="match status" value="1"/>
</dbReference>
<protein>
    <recommendedName>
        <fullName evidence="1">F-box domain-containing protein</fullName>
    </recommendedName>
</protein>
<dbReference type="Gene3D" id="1.20.1280.50">
    <property type="match status" value="1"/>
</dbReference>